<feature type="compositionally biased region" description="Low complexity" evidence="1">
    <location>
        <begin position="366"/>
        <end position="418"/>
    </location>
</feature>
<protein>
    <submittedName>
        <fullName evidence="3">Uncharacterized protein</fullName>
    </submittedName>
</protein>
<dbReference type="AlphaFoldDB" id="A0A409X868"/>
<dbReference type="Proteomes" id="UP000283269">
    <property type="component" value="Unassembled WGS sequence"/>
</dbReference>
<feature type="region of interest" description="Disordered" evidence="1">
    <location>
        <begin position="314"/>
        <end position="448"/>
    </location>
</feature>
<organism evidence="3 4">
    <name type="scientific">Psilocybe cyanescens</name>
    <dbReference type="NCBI Taxonomy" id="93625"/>
    <lineage>
        <taxon>Eukaryota</taxon>
        <taxon>Fungi</taxon>
        <taxon>Dikarya</taxon>
        <taxon>Basidiomycota</taxon>
        <taxon>Agaricomycotina</taxon>
        <taxon>Agaricomycetes</taxon>
        <taxon>Agaricomycetidae</taxon>
        <taxon>Agaricales</taxon>
        <taxon>Agaricineae</taxon>
        <taxon>Strophariaceae</taxon>
        <taxon>Psilocybe</taxon>
    </lineage>
</organism>
<keyword evidence="4" id="KW-1185">Reference proteome</keyword>
<feature type="chain" id="PRO_5019298185" evidence="2">
    <location>
        <begin position="18"/>
        <end position="448"/>
    </location>
</feature>
<gene>
    <name evidence="3" type="ORF">CVT25_009816</name>
</gene>
<proteinExistence type="predicted"/>
<feature type="compositionally biased region" description="Low complexity" evidence="1">
    <location>
        <begin position="53"/>
        <end position="69"/>
    </location>
</feature>
<reference evidence="3 4" key="1">
    <citation type="journal article" date="2018" name="Evol. Lett.">
        <title>Horizontal gene cluster transfer increased hallucinogenic mushroom diversity.</title>
        <authorList>
            <person name="Reynolds H.T."/>
            <person name="Vijayakumar V."/>
            <person name="Gluck-Thaler E."/>
            <person name="Korotkin H.B."/>
            <person name="Matheny P.B."/>
            <person name="Slot J.C."/>
        </authorList>
    </citation>
    <scope>NUCLEOTIDE SEQUENCE [LARGE SCALE GENOMIC DNA]</scope>
    <source>
        <strain evidence="3 4">2631</strain>
    </source>
</reference>
<feature type="compositionally biased region" description="Acidic residues" evidence="1">
    <location>
        <begin position="324"/>
        <end position="365"/>
    </location>
</feature>
<feature type="region of interest" description="Disordered" evidence="1">
    <location>
        <begin position="53"/>
        <end position="123"/>
    </location>
</feature>
<evidence type="ECO:0000313" key="4">
    <source>
        <dbReference type="Proteomes" id="UP000283269"/>
    </source>
</evidence>
<feature type="compositionally biased region" description="Polar residues" evidence="1">
    <location>
        <begin position="422"/>
        <end position="442"/>
    </location>
</feature>
<dbReference type="InParanoid" id="A0A409X868"/>
<dbReference type="STRING" id="93625.A0A409X868"/>
<keyword evidence="2" id="KW-0732">Signal</keyword>
<feature type="compositionally biased region" description="Low complexity" evidence="1">
    <location>
        <begin position="103"/>
        <end position="123"/>
    </location>
</feature>
<sequence>MKTLSLVVLSVILSVTATPLGDRAVFRRHKGVPLSRRHILQSRTDAPAACAALAPPPSTTTTSPDLSSTGVPVDPTAADNSTDTTDPSLASNTTVADPTATDNSTVTADNSTATADNSTATANSTATRRFWSRGFHGSGFHDGLSSFDSSSFSEETSVSISFEETVSTFVETWEDLCLVSGGDIFTNDPCNTLAGDFGIDALSEHADACDQLDISDSMITFAKSHGIRNKDALIKHALSFRAHPRNAVEVLGVIPSSLYCLRAPINPELVGIYNEQIDGVNPGLFGSPSAPLVPFGSSGTCPLDMTADMSSCGCTGSDGTTDSSADDSADSTDDSTDSTDDSADSTDDSTDSTDDSADSTDDSTDSTDSTDSADASDATDATSTDTADASAATDASADATSTDSADASDSTDAATADAVTPPTDTATGANFQPTDISGNVNDPNGRRK</sequence>
<dbReference type="OrthoDB" id="2797250at2759"/>
<accession>A0A409X868</accession>
<feature type="signal peptide" evidence="2">
    <location>
        <begin position="1"/>
        <end position="17"/>
    </location>
</feature>
<evidence type="ECO:0000256" key="1">
    <source>
        <dbReference type="SAM" id="MobiDB-lite"/>
    </source>
</evidence>
<evidence type="ECO:0000313" key="3">
    <source>
        <dbReference type="EMBL" id="PPQ86930.1"/>
    </source>
</evidence>
<comment type="caution">
    <text evidence="3">The sequence shown here is derived from an EMBL/GenBank/DDBJ whole genome shotgun (WGS) entry which is preliminary data.</text>
</comment>
<dbReference type="EMBL" id="NHYD01002409">
    <property type="protein sequence ID" value="PPQ86930.1"/>
    <property type="molecule type" value="Genomic_DNA"/>
</dbReference>
<evidence type="ECO:0000256" key="2">
    <source>
        <dbReference type="SAM" id="SignalP"/>
    </source>
</evidence>
<feature type="compositionally biased region" description="Polar residues" evidence="1">
    <location>
        <begin position="78"/>
        <end position="102"/>
    </location>
</feature>
<name>A0A409X868_PSICY</name>